<comment type="caution">
    <text evidence="4">The sequence shown here is derived from an EMBL/GenBank/DDBJ whole genome shotgun (WGS) entry which is preliminary data.</text>
</comment>
<organism evidence="4 5">
    <name type="scientific">Hyphomonas polymorpha PS728</name>
    <dbReference type="NCBI Taxonomy" id="1280954"/>
    <lineage>
        <taxon>Bacteria</taxon>
        <taxon>Pseudomonadati</taxon>
        <taxon>Pseudomonadota</taxon>
        <taxon>Alphaproteobacteria</taxon>
        <taxon>Hyphomonadales</taxon>
        <taxon>Hyphomonadaceae</taxon>
        <taxon>Hyphomonas</taxon>
    </lineage>
</organism>
<keyword evidence="2" id="KW-0732">Signal</keyword>
<evidence type="ECO:0000313" key="4">
    <source>
        <dbReference type="EMBL" id="KCZ98417.1"/>
    </source>
</evidence>
<dbReference type="eggNOG" id="COG3577">
    <property type="taxonomic scope" value="Bacteria"/>
</dbReference>
<dbReference type="EMBL" id="ARYM01000011">
    <property type="protein sequence ID" value="KCZ98417.1"/>
    <property type="molecule type" value="Genomic_DNA"/>
</dbReference>
<dbReference type="Proteomes" id="UP000027100">
    <property type="component" value="Unassembled WGS sequence"/>
</dbReference>
<feature type="signal peptide" evidence="2">
    <location>
        <begin position="1"/>
        <end position="23"/>
    </location>
</feature>
<evidence type="ECO:0000259" key="3">
    <source>
        <dbReference type="PROSITE" id="PS50175"/>
    </source>
</evidence>
<dbReference type="OrthoDB" id="7547925at2"/>
<dbReference type="CDD" id="cd05483">
    <property type="entry name" value="retropepsin_like_bacteria"/>
    <property type="match status" value="1"/>
</dbReference>
<keyword evidence="5" id="KW-1185">Reference proteome</keyword>
<keyword evidence="4" id="KW-0449">Lipoprotein</keyword>
<keyword evidence="1" id="KW-0378">Hydrolase</keyword>
<dbReference type="RefSeq" id="WP_035598369.1">
    <property type="nucleotide sequence ID" value="NZ_ARYM01000011.1"/>
</dbReference>
<dbReference type="PROSITE" id="PS00141">
    <property type="entry name" value="ASP_PROTEASE"/>
    <property type="match status" value="1"/>
</dbReference>
<name>A0A062VK09_9PROT</name>
<dbReference type="PATRIC" id="fig|1280954.3.peg.2219"/>
<dbReference type="STRING" id="1280954.HPO_10947"/>
<feature type="domain" description="Peptidase A2" evidence="3">
    <location>
        <begin position="57"/>
        <end position="70"/>
    </location>
</feature>
<protein>
    <submittedName>
        <fullName evidence="4">Putative lipoprotein</fullName>
    </submittedName>
</protein>
<dbReference type="InterPro" id="IPR001995">
    <property type="entry name" value="Peptidase_A2_cat"/>
</dbReference>
<dbReference type="InterPro" id="IPR021109">
    <property type="entry name" value="Peptidase_aspartic_dom_sf"/>
</dbReference>
<dbReference type="PROSITE" id="PS51257">
    <property type="entry name" value="PROKAR_LIPOPROTEIN"/>
    <property type="match status" value="1"/>
</dbReference>
<sequence>MRPRFAWLGVCMAGLAACASAPAAVPAATPSLAAAQANLRVVGNRIFLPVDVQGIATEALLDSGAEMTLLDTAFAATAGLAAFGEEEARGTGAGTQSVQFAEGVTLKAAGKTLQDRMVAILDLTDISQRVVGAPLTVVLGREFFDAGIYAMDIEAGRIEETGAEALPASDPLSLQDAHGIKQLGAAINGVPVLADFDLGNGNEVLLSRAFAERAGLLAPDNILGTKMGGGIGGDVERTLVRIETLEIGGLTLKDVTAAVSPHEKGADANVGVSVLRHFRIVVDYEGNRIWLEPRA</sequence>
<feature type="chain" id="PRO_5001619166" evidence="2">
    <location>
        <begin position="24"/>
        <end position="295"/>
    </location>
</feature>
<evidence type="ECO:0000256" key="2">
    <source>
        <dbReference type="SAM" id="SignalP"/>
    </source>
</evidence>
<dbReference type="InterPro" id="IPR034122">
    <property type="entry name" value="Retropepsin-like_bacterial"/>
</dbReference>
<dbReference type="InterPro" id="IPR001969">
    <property type="entry name" value="Aspartic_peptidase_AS"/>
</dbReference>
<dbReference type="SUPFAM" id="SSF50630">
    <property type="entry name" value="Acid proteases"/>
    <property type="match status" value="1"/>
</dbReference>
<dbReference type="Pfam" id="PF13650">
    <property type="entry name" value="Asp_protease_2"/>
    <property type="match status" value="2"/>
</dbReference>
<dbReference type="GO" id="GO:0004190">
    <property type="term" value="F:aspartic-type endopeptidase activity"/>
    <property type="evidence" value="ECO:0007669"/>
    <property type="project" value="InterPro"/>
</dbReference>
<gene>
    <name evidence="4" type="ORF">HPO_10947</name>
</gene>
<evidence type="ECO:0000313" key="5">
    <source>
        <dbReference type="Proteomes" id="UP000027100"/>
    </source>
</evidence>
<dbReference type="AlphaFoldDB" id="A0A062VK09"/>
<accession>A0A062VK09</accession>
<dbReference type="PROSITE" id="PS50175">
    <property type="entry name" value="ASP_PROT_RETROV"/>
    <property type="match status" value="1"/>
</dbReference>
<reference evidence="4 5" key="1">
    <citation type="journal article" date="2014" name="Antonie Van Leeuwenhoek">
        <title>Hyphomonas beringensis sp. nov. and Hyphomonas chukchiensis sp. nov., isolated from surface seawater of the Bering Sea and Chukchi Sea.</title>
        <authorList>
            <person name="Li C."/>
            <person name="Lai Q."/>
            <person name="Li G."/>
            <person name="Dong C."/>
            <person name="Wang J."/>
            <person name="Liao Y."/>
            <person name="Shao Z."/>
        </authorList>
    </citation>
    <scope>NUCLEOTIDE SEQUENCE [LARGE SCALE GENOMIC DNA]</scope>
    <source>
        <strain evidence="4 5">PS728</strain>
    </source>
</reference>
<proteinExistence type="predicted"/>
<evidence type="ECO:0000256" key="1">
    <source>
        <dbReference type="ARBA" id="ARBA00022801"/>
    </source>
</evidence>
<dbReference type="GO" id="GO:0006508">
    <property type="term" value="P:proteolysis"/>
    <property type="evidence" value="ECO:0007669"/>
    <property type="project" value="InterPro"/>
</dbReference>
<dbReference type="Gene3D" id="2.40.70.10">
    <property type="entry name" value="Acid Proteases"/>
    <property type="match status" value="2"/>
</dbReference>